<accession>A0A7T7CL76</accession>
<protein>
    <submittedName>
        <fullName evidence="1">Uncharacterized protein</fullName>
    </submittedName>
</protein>
<proteinExistence type="predicted"/>
<evidence type="ECO:0000313" key="1">
    <source>
        <dbReference type="EMBL" id="QQK88570.1"/>
    </source>
</evidence>
<reference evidence="1" key="1">
    <citation type="submission" date="2020-12" db="EMBL/GenBank/DDBJ databases">
        <authorList>
            <person name="Hu Z."/>
        </authorList>
    </citation>
    <scope>NUCLEOTIDE SEQUENCE</scope>
</reference>
<sequence length="111" mass="12679">MSNIANRTRMEMQVRPVVNSKLKASETAQRVIIEKLGKLLNGVSITSDVINHYMTSDMYDDGLVALRWGMLRRMGGDNKTCYITMLYNDGCNDDHINSLLNHLITFREVQL</sequence>
<name>A0A7T7CL76_9CAUD</name>
<organism evidence="1">
    <name type="scientific">Vibrio phage PH669</name>
    <dbReference type="NCBI Taxonomy" id="2800823"/>
    <lineage>
        <taxon>Viruses</taxon>
        <taxon>Duplodnaviria</taxon>
        <taxon>Heunggongvirae</taxon>
        <taxon>Uroviricota</taxon>
        <taxon>Caudoviricetes</taxon>
        <taxon>Queuovirinae</taxon>
    </lineage>
</organism>
<dbReference type="EMBL" id="MW423739">
    <property type="protein sequence ID" value="QQK88570.1"/>
    <property type="molecule type" value="Genomic_DNA"/>
</dbReference>